<dbReference type="InterPro" id="IPR052165">
    <property type="entry name" value="Membrane_assoc_protease"/>
</dbReference>
<comment type="subcellular location">
    <subcellularLocation>
        <location evidence="1">Membrane</location>
        <topology evidence="1">Multi-pass membrane protein</topology>
    </subcellularLocation>
</comment>
<evidence type="ECO:0000256" key="3">
    <source>
        <dbReference type="ARBA" id="ARBA00022989"/>
    </source>
</evidence>
<keyword evidence="3 5" id="KW-1133">Transmembrane helix</keyword>
<dbReference type="InterPro" id="IPR012340">
    <property type="entry name" value="NA-bd_OB-fold"/>
</dbReference>
<dbReference type="Pfam" id="PF01957">
    <property type="entry name" value="NfeD"/>
    <property type="match status" value="1"/>
</dbReference>
<feature type="transmembrane region" description="Helical" evidence="5">
    <location>
        <begin position="54"/>
        <end position="72"/>
    </location>
</feature>
<evidence type="ECO:0000256" key="4">
    <source>
        <dbReference type="ARBA" id="ARBA00023136"/>
    </source>
</evidence>
<dbReference type="PATRIC" id="fig|593117.10.peg.504"/>
<keyword evidence="2 5" id="KW-0812">Transmembrane</keyword>
<dbReference type="STRING" id="593117.TGAM_0509"/>
<dbReference type="AlphaFoldDB" id="C5A449"/>
<accession>C5A449</accession>
<dbReference type="EMBL" id="CP001398">
    <property type="protein sequence ID" value="ACS33011.1"/>
    <property type="molecule type" value="Genomic_DNA"/>
</dbReference>
<gene>
    <name evidence="7" type="primary">nefD-1</name>
    <name evidence="7" type="ordered locus">TGAM_0509</name>
</gene>
<dbReference type="Gene3D" id="2.40.50.140">
    <property type="entry name" value="Nucleic acid-binding proteins"/>
    <property type="match status" value="1"/>
</dbReference>
<evidence type="ECO:0000256" key="1">
    <source>
        <dbReference type="ARBA" id="ARBA00004141"/>
    </source>
</evidence>
<dbReference type="eggNOG" id="arCOG01912">
    <property type="taxonomic scope" value="Archaea"/>
</dbReference>
<dbReference type="HOGENOM" id="CLU_1850705_0_0_2"/>
<protein>
    <submittedName>
        <fullName evidence="7">Nodulation efficiency protein D related protein (NefD)</fullName>
    </submittedName>
</protein>
<evidence type="ECO:0000259" key="6">
    <source>
        <dbReference type="Pfam" id="PF01957"/>
    </source>
</evidence>
<dbReference type="SUPFAM" id="SSF141322">
    <property type="entry name" value="NfeD domain-like"/>
    <property type="match status" value="1"/>
</dbReference>
<dbReference type="PaxDb" id="593117-TGAM_0509"/>
<evidence type="ECO:0000313" key="7">
    <source>
        <dbReference type="EMBL" id="ACS33011.1"/>
    </source>
</evidence>
<evidence type="ECO:0000256" key="5">
    <source>
        <dbReference type="SAM" id="Phobius"/>
    </source>
</evidence>
<keyword evidence="4 5" id="KW-0472">Membrane</keyword>
<dbReference type="PANTHER" id="PTHR33507:SF7">
    <property type="entry name" value="HYPOTHETICAL MEMBRANE PROTEIN, CONSERVED"/>
    <property type="match status" value="1"/>
</dbReference>
<dbReference type="KEGG" id="tga:TGAM_0509"/>
<dbReference type="Proteomes" id="UP000001488">
    <property type="component" value="Chromosome"/>
</dbReference>
<name>C5A449_THEGJ</name>
<sequence length="145" mass="16063">MRAMSTALAVSLLILGLLIILLDMMVTAFITPIGVTFAVLGLLLGFGMNFTESFVISLIAAVISYILIGRYIRRDVEDVGRKERKYTFDLVGKRGKVVKVAEDHYLVELEGDRWIAFSDDELQAGDVVEVKAVDGVKLIVKKAER</sequence>
<reference evidence="7 8" key="1">
    <citation type="journal article" date="2007" name="Genome Biol.">
        <title>Genome analysis and genome-wide proteomics of Thermococcus gammatolerans, the most radioresistant organism known amongst the Archaea.</title>
        <authorList>
            <person name="Zivanovic Y."/>
            <person name="Armengaud J."/>
            <person name="Lagorce A."/>
            <person name="Leplat C."/>
            <person name="Guerin P."/>
            <person name="Dutertre M."/>
            <person name="Anthouard V."/>
            <person name="Forterre P."/>
            <person name="Wincker P."/>
            <person name="Confalonieri F."/>
        </authorList>
    </citation>
    <scope>NUCLEOTIDE SEQUENCE [LARGE SCALE GENOMIC DNA]</scope>
    <source>
        <strain evidence="8">DSM 15229 / JCM 11827 / EJ3</strain>
    </source>
</reference>
<dbReference type="PANTHER" id="PTHR33507">
    <property type="entry name" value="INNER MEMBRANE PROTEIN YBBJ"/>
    <property type="match status" value="1"/>
</dbReference>
<evidence type="ECO:0000313" key="8">
    <source>
        <dbReference type="Proteomes" id="UP000001488"/>
    </source>
</evidence>
<keyword evidence="8" id="KW-1185">Reference proteome</keyword>
<proteinExistence type="predicted"/>
<dbReference type="InterPro" id="IPR002810">
    <property type="entry name" value="NfeD-like_C"/>
</dbReference>
<dbReference type="GO" id="GO:0016020">
    <property type="term" value="C:membrane"/>
    <property type="evidence" value="ECO:0007669"/>
    <property type="project" value="UniProtKB-SubCell"/>
</dbReference>
<evidence type="ECO:0000256" key="2">
    <source>
        <dbReference type="ARBA" id="ARBA00022692"/>
    </source>
</evidence>
<organism evidence="7 8">
    <name type="scientific">Thermococcus gammatolerans (strain DSM 15229 / JCM 11827 / EJ3)</name>
    <dbReference type="NCBI Taxonomy" id="593117"/>
    <lineage>
        <taxon>Archaea</taxon>
        <taxon>Methanobacteriati</taxon>
        <taxon>Methanobacteriota</taxon>
        <taxon>Thermococci</taxon>
        <taxon>Thermococcales</taxon>
        <taxon>Thermococcaceae</taxon>
        <taxon>Thermococcus</taxon>
    </lineage>
</organism>
<feature type="domain" description="NfeD-like C-terminal" evidence="6">
    <location>
        <begin position="90"/>
        <end position="142"/>
    </location>
</feature>